<keyword evidence="1" id="KW-0175">Coiled coil</keyword>
<evidence type="ECO:0000256" key="1">
    <source>
        <dbReference type="SAM" id="Coils"/>
    </source>
</evidence>
<organism evidence="3 4">
    <name type="scientific">Actibacterium atlanticum</name>
    <dbReference type="NCBI Taxonomy" id="1461693"/>
    <lineage>
        <taxon>Bacteria</taxon>
        <taxon>Pseudomonadati</taxon>
        <taxon>Pseudomonadota</taxon>
        <taxon>Alphaproteobacteria</taxon>
        <taxon>Rhodobacterales</taxon>
        <taxon>Roseobacteraceae</taxon>
        <taxon>Actibacterium</taxon>
    </lineage>
</organism>
<comment type="caution">
    <text evidence="3">The sequence shown here is derived from an EMBL/GenBank/DDBJ whole genome shotgun (WGS) entry which is preliminary data.</text>
</comment>
<dbReference type="EMBL" id="AQQY01000002">
    <property type="protein sequence ID" value="KCV82870.1"/>
    <property type="molecule type" value="Genomic_DNA"/>
</dbReference>
<sequence>MTDNKAGLFVTAGAAFVSAIGGFGAAKLTADSQANLHDNQYVERIVELEGVRDDLLEDLDALSAQLAKVDGEIGQLKRGAPDDVRIAELEQALSDLEGTIAGLGSGGESVSVAAVAARLANDHADILRGPKGDSGPQGAIGPVGPVGATGPQGPAGATGPAGAPGISPSIDDILALLPVTGAAQGSTAKAATPPKDLIVPVNGCLDVVANNPAFGVKFASPAMLCDGPKPMVMLKVTTGEGLDVTPVGGKTTNIVPGGNVFFNELGIYFTLTSTDYWSGSFVGAVSKK</sequence>
<accession>A0A058ZNR4</accession>
<dbReference type="STRING" id="1461693.ATO10_04652"/>
<gene>
    <name evidence="3" type="ORF">ATO10_04652</name>
</gene>
<dbReference type="Proteomes" id="UP000024836">
    <property type="component" value="Unassembled WGS sequence"/>
</dbReference>
<evidence type="ECO:0000256" key="2">
    <source>
        <dbReference type="SAM" id="MobiDB-lite"/>
    </source>
</evidence>
<evidence type="ECO:0000313" key="4">
    <source>
        <dbReference type="Proteomes" id="UP000024836"/>
    </source>
</evidence>
<name>A0A058ZNR4_9RHOB</name>
<dbReference type="AlphaFoldDB" id="A0A058ZNR4"/>
<feature type="compositionally biased region" description="Low complexity" evidence="2">
    <location>
        <begin position="136"/>
        <end position="164"/>
    </location>
</feature>
<feature type="coiled-coil region" evidence="1">
    <location>
        <begin position="45"/>
        <end position="72"/>
    </location>
</feature>
<feature type="region of interest" description="Disordered" evidence="2">
    <location>
        <begin position="128"/>
        <end position="164"/>
    </location>
</feature>
<reference evidence="3 4" key="1">
    <citation type="submission" date="2013-04" db="EMBL/GenBank/DDBJ databases">
        <title>Shimia sp. 22II-S11-Z10 Genome Sequencing.</title>
        <authorList>
            <person name="Lai Q."/>
            <person name="Li G."/>
            <person name="Shao Z."/>
        </authorList>
    </citation>
    <scope>NUCLEOTIDE SEQUENCE [LARGE SCALE GENOMIC DNA]</scope>
    <source>
        <strain evidence="4">22II-S11-Z10</strain>
    </source>
</reference>
<protein>
    <submittedName>
        <fullName evidence="3">SLH family protein</fullName>
    </submittedName>
</protein>
<proteinExistence type="predicted"/>
<dbReference type="RefSeq" id="WP_035248739.1">
    <property type="nucleotide sequence ID" value="NZ_AQQY01000002.1"/>
</dbReference>
<keyword evidence="4" id="KW-1185">Reference proteome</keyword>
<evidence type="ECO:0000313" key="3">
    <source>
        <dbReference type="EMBL" id="KCV82870.1"/>
    </source>
</evidence>